<dbReference type="EMBL" id="JAAXLA010000004">
    <property type="protein sequence ID" value="NMH96336.1"/>
    <property type="molecule type" value="Genomic_DNA"/>
</dbReference>
<organism evidence="4 5">
    <name type="scientific">Pseudonocardia acidicola</name>
    <dbReference type="NCBI Taxonomy" id="2724939"/>
    <lineage>
        <taxon>Bacteria</taxon>
        <taxon>Bacillati</taxon>
        <taxon>Actinomycetota</taxon>
        <taxon>Actinomycetes</taxon>
        <taxon>Pseudonocardiales</taxon>
        <taxon>Pseudonocardiaceae</taxon>
        <taxon>Pseudonocardia</taxon>
    </lineage>
</organism>
<dbReference type="RefSeq" id="WP_169379713.1">
    <property type="nucleotide sequence ID" value="NZ_JAAXLA010000004.1"/>
</dbReference>
<gene>
    <name evidence="4" type="ORF">HF526_03210</name>
</gene>
<evidence type="ECO:0000313" key="4">
    <source>
        <dbReference type="EMBL" id="NMH96336.1"/>
    </source>
</evidence>
<proteinExistence type="predicted"/>
<name>A0ABX1S408_9PSEU</name>
<dbReference type="Pfam" id="PF13439">
    <property type="entry name" value="Glyco_transf_4"/>
    <property type="match status" value="1"/>
</dbReference>
<evidence type="ECO:0000256" key="2">
    <source>
        <dbReference type="ARBA" id="ARBA00022679"/>
    </source>
</evidence>
<feature type="domain" description="Glycosyltransferase subfamily 4-like N-terminal" evidence="3">
    <location>
        <begin position="23"/>
        <end position="165"/>
    </location>
</feature>
<dbReference type="SUPFAM" id="SSF53756">
    <property type="entry name" value="UDP-Glycosyltransferase/glycogen phosphorylase"/>
    <property type="match status" value="1"/>
</dbReference>
<evidence type="ECO:0000313" key="5">
    <source>
        <dbReference type="Proteomes" id="UP000820669"/>
    </source>
</evidence>
<dbReference type="InterPro" id="IPR028098">
    <property type="entry name" value="Glyco_trans_4-like_N"/>
</dbReference>
<keyword evidence="1" id="KW-0328">Glycosyltransferase</keyword>
<accession>A0ABX1S408</accession>
<evidence type="ECO:0000256" key="1">
    <source>
        <dbReference type="ARBA" id="ARBA00022676"/>
    </source>
</evidence>
<evidence type="ECO:0000259" key="3">
    <source>
        <dbReference type="Pfam" id="PF13439"/>
    </source>
</evidence>
<keyword evidence="5" id="KW-1185">Reference proteome</keyword>
<reference evidence="4 5" key="1">
    <citation type="submission" date="2020-04" db="EMBL/GenBank/DDBJ databases">
        <authorList>
            <person name="Klaysubun C."/>
            <person name="Duangmal K."/>
            <person name="Lipun K."/>
        </authorList>
    </citation>
    <scope>NUCLEOTIDE SEQUENCE [LARGE SCALE GENOMIC DNA]</scope>
    <source>
        <strain evidence="4 5">K10HN5</strain>
    </source>
</reference>
<dbReference type="Proteomes" id="UP000820669">
    <property type="component" value="Unassembled WGS sequence"/>
</dbReference>
<protein>
    <submittedName>
        <fullName evidence="4">Glycosyltransferase family 4 protein</fullName>
    </submittedName>
</protein>
<dbReference type="Gene3D" id="3.40.50.2000">
    <property type="entry name" value="Glycogen Phosphorylase B"/>
    <property type="match status" value="1"/>
</dbReference>
<comment type="caution">
    <text evidence="4">The sequence shown here is derived from an EMBL/GenBank/DDBJ whole genome shotgun (WGS) entry which is preliminary data.</text>
</comment>
<sequence>MPSVTLSIGLLAPPWAAVPPPTYGGTESVIDQLARGLSAAGHQVTLFATGDSTAPVPTAYTRDDAAGDQMGRTPVELHHVMHGYEALAGCDIVHDHTLAGPAWALAGGHDRVVTTCHGPLDGDFRQIYQRYGTRLPVSAISNAQVARAPDITVSTSRMVADHLALYEDVVCR</sequence>
<keyword evidence="2" id="KW-0808">Transferase</keyword>